<dbReference type="Pfam" id="PF12770">
    <property type="entry name" value="CHAT"/>
    <property type="match status" value="1"/>
</dbReference>
<dbReference type="InterPro" id="IPR019734">
    <property type="entry name" value="TPR_rpt"/>
</dbReference>
<dbReference type="PANTHER" id="PTHR10098:SF108">
    <property type="entry name" value="TETRATRICOPEPTIDE REPEAT PROTEIN 28"/>
    <property type="match status" value="1"/>
</dbReference>
<dbReference type="EMBL" id="SNWR01000001">
    <property type="protein sequence ID" value="TDO42161.1"/>
    <property type="molecule type" value="Genomic_DNA"/>
</dbReference>
<dbReference type="Proteomes" id="UP000294901">
    <property type="component" value="Unassembled WGS sequence"/>
</dbReference>
<evidence type="ECO:0000313" key="3">
    <source>
        <dbReference type="EMBL" id="TDO42161.1"/>
    </source>
</evidence>
<evidence type="ECO:0000256" key="1">
    <source>
        <dbReference type="SAM" id="MobiDB-lite"/>
    </source>
</evidence>
<feature type="region of interest" description="Disordered" evidence="1">
    <location>
        <begin position="50"/>
        <end position="70"/>
    </location>
</feature>
<reference evidence="3 4" key="1">
    <citation type="submission" date="2019-03" db="EMBL/GenBank/DDBJ databases">
        <title>Sequencing the genomes of 1000 actinobacteria strains.</title>
        <authorList>
            <person name="Klenk H.-P."/>
        </authorList>
    </citation>
    <scope>NUCLEOTIDE SEQUENCE [LARGE SCALE GENOMIC DNA]</scope>
    <source>
        <strain evidence="3 4">DSM 43805</strain>
    </source>
</reference>
<sequence>MAREALGLLEEGGLTAARAAALFNIGSVAHRRAAGSSAAEGGAAEGEAGAGIAGSEARSGTAEGAAGSAGGVEGQQAWAVECLRLSRRLWIELGDVEGQLAASENLAIALQGTREGLEEAEELIAEALEYHRWSGDDSLRAQSATNLAVVSLRLGKPELAVELCREALPLRPIEQDPVGWAFTAANLALALTRVDGNARTLGEAVETYRLVLPLLESAREDYCRTLLDLAAEVRTGRQGQTLATVFGDPADLRILRLMDVNPAAFGLPGPALELREVFRGPPSGEEEALLLEAVAAAEAGLTTADAVRRGPLAESVARATDRLHGSSERTVRTLQRLCGLVDPRITPGPALEITQLLAAVHAELGRWPQARDAYEECLTIQELMLSRAGSSEERLRLLAARPALARYAAYALVRCGAARAAAELLERTRMRGFGPGPVPITVSFPLAYAVSVPFGSAVLLLRGDRLDVFENELTSAAVFAMFHHLADPGQGLVSAQQEDLEPTDAVRRIAGPLGRMLQPVVDTLLRDGEDRLTIVPTGPATLYPWAAAEVVDPATGAPGPLGDVIVLSLAPSAAMAELSRQRARNAGPGSAVIFADPVRGDASPLPGTRAEAAEVEGSFGGRARVLLADEATKEALLRELPGCRYAHLACHGSNDWTEFASMRLLLTGGDVTLDDLRALPPLGARLVFLSACQTGQADLRGLSDDAIGLPFALLTAGAAAVVSTLWPVHDRVTALFAGCFYRELAAMRRRGEPEDVALALQRSRRWLRTGRGFADPYFWAGFVLHGS</sequence>
<dbReference type="InterPro" id="IPR011990">
    <property type="entry name" value="TPR-like_helical_dom_sf"/>
</dbReference>
<organism evidence="3 4">
    <name type="scientific">Paractinoplanes brasiliensis</name>
    <dbReference type="NCBI Taxonomy" id="52695"/>
    <lineage>
        <taxon>Bacteria</taxon>
        <taxon>Bacillati</taxon>
        <taxon>Actinomycetota</taxon>
        <taxon>Actinomycetes</taxon>
        <taxon>Micromonosporales</taxon>
        <taxon>Micromonosporaceae</taxon>
        <taxon>Paractinoplanes</taxon>
    </lineage>
</organism>
<dbReference type="Gene3D" id="1.25.40.10">
    <property type="entry name" value="Tetratricopeptide repeat domain"/>
    <property type="match status" value="1"/>
</dbReference>
<protein>
    <submittedName>
        <fullName evidence="3">CHAT domain-containing protein</fullName>
    </submittedName>
</protein>
<evidence type="ECO:0000259" key="2">
    <source>
        <dbReference type="Pfam" id="PF12770"/>
    </source>
</evidence>
<dbReference type="SMART" id="SM00028">
    <property type="entry name" value="TPR"/>
    <property type="match status" value="2"/>
</dbReference>
<dbReference type="RefSeq" id="WP_203720916.1">
    <property type="nucleotide sequence ID" value="NZ_BOMD01000095.1"/>
</dbReference>
<dbReference type="PANTHER" id="PTHR10098">
    <property type="entry name" value="RAPSYN-RELATED"/>
    <property type="match status" value="1"/>
</dbReference>
<keyword evidence="4" id="KW-1185">Reference proteome</keyword>
<comment type="caution">
    <text evidence="3">The sequence shown here is derived from an EMBL/GenBank/DDBJ whole genome shotgun (WGS) entry which is preliminary data.</text>
</comment>
<feature type="compositionally biased region" description="Low complexity" evidence="1">
    <location>
        <begin position="53"/>
        <end position="66"/>
    </location>
</feature>
<dbReference type="InterPro" id="IPR024983">
    <property type="entry name" value="CHAT_dom"/>
</dbReference>
<dbReference type="AlphaFoldDB" id="A0A4R6K205"/>
<proteinExistence type="predicted"/>
<name>A0A4R6K205_9ACTN</name>
<accession>A0A4R6K205</accession>
<feature type="domain" description="CHAT" evidence="2">
    <location>
        <begin position="515"/>
        <end position="787"/>
    </location>
</feature>
<evidence type="ECO:0000313" key="4">
    <source>
        <dbReference type="Proteomes" id="UP000294901"/>
    </source>
</evidence>
<dbReference type="SUPFAM" id="SSF48452">
    <property type="entry name" value="TPR-like"/>
    <property type="match status" value="1"/>
</dbReference>
<gene>
    <name evidence="3" type="ORF">C8E87_5925</name>
</gene>